<evidence type="ECO:0000313" key="3">
    <source>
        <dbReference type="Proteomes" id="UP000765509"/>
    </source>
</evidence>
<evidence type="ECO:0000259" key="1">
    <source>
        <dbReference type="Pfam" id="PF00078"/>
    </source>
</evidence>
<evidence type="ECO:0000313" key="2">
    <source>
        <dbReference type="EMBL" id="MBW0486371.1"/>
    </source>
</evidence>
<proteinExistence type="predicted"/>
<dbReference type="EMBL" id="AVOT02008619">
    <property type="protein sequence ID" value="MBW0486371.1"/>
    <property type="molecule type" value="Genomic_DNA"/>
</dbReference>
<dbReference type="InterPro" id="IPR000477">
    <property type="entry name" value="RT_dom"/>
</dbReference>
<dbReference type="SUPFAM" id="SSF56672">
    <property type="entry name" value="DNA/RNA polymerases"/>
    <property type="match status" value="1"/>
</dbReference>
<keyword evidence="3" id="KW-1185">Reference proteome</keyword>
<dbReference type="Pfam" id="PF00078">
    <property type="entry name" value="RVT_1"/>
    <property type="match status" value="1"/>
</dbReference>
<organism evidence="2 3">
    <name type="scientific">Austropuccinia psidii MF-1</name>
    <dbReference type="NCBI Taxonomy" id="1389203"/>
    <lineage>
        <taxon>Eukaryota</taxon>
        <taxon>Fungi</taxon>
        <taxon>Dikarya</taxon>
        <taxon>Basidiomycota</taxon>
        <taxon>Pucciniomycotina</taxon>
        <taxon>Pucciniomycetes</taxon>
        <taxon>Pucciniales</taxon>
        <taxon>Sphaerophragmiaceae</taxon>
        <taxon>Austropuccinia</taxon>
    </lineage>
</organism>
<dbReference type="InterPro" id="IPR043502">
    <property type="entry name" value="DNA/RNA_pol_sf"/>
</dbReference>
<dbReference type="PANTHER" id="PTHR37984:SF5">
    <property type="entry name" value="PROTEIN NYNRIN-LIKE"/>
    <property type="match status" value="1"/>
</dbReference>
<dbReference type="Proteomes" id="UP000765509">
    <property type="component" value="Unassembled WGS sequence"/>
</dbReference>
<reference evidence="2" key="1">
    <citation type="submission" date="2021-03" db="EMBL/GenBank/DDBJ databases">
        <title>Draft genome sequence of rust myrtle Austropuccinia psidii MF-1, a brazilian biotype.</title>
        <authorList>
            <person name="Quecine M.C."/>
            <person name="Pachon D.M.R."/>
            <person name="Bonatelli M.L."/>
            <person name="Correr F.H."/>
            <person name="Franceschini L.M."/>
            <person name="Leite T.F."/>
            <person name="Margarido G.R.A."/>
            <person name="Almeida C.A."/>
            <person name="Ferrarezi J.A."/>
            <person name="Labate C.A."/>
        </authorList>
    </citation>
    <scope>NUCLEOTIDE SEQUENCE</scope>
    <source>
        <strain evidence="2">MF-1</strain>
    </source>
</reference>
<name>A0A9Q3H062_9BASI</name>
<dbReference type="InterPro" id="IPR050951">
    <property type="entry name" value="Retrovirus_Pol_polyprotein"/>
</dbReference>
<sequence length="214" mass="24898">MVGDFRALNTYTVPDRYPIPKMRIACTKISQAVYISTMDSLKGSHQDEVTSRASKYFRTIVHFGVYEYLRMPFGIKNAPSHFQRMMKKIFPEELSEGWLIIYINYIIVCSETWKEHIYRLSRVLGKIPSVKIKISLTKCHFGFKDLKALGHVLSGLSLGIYKNKVAEVLLNPMPQKKKEIQSFLGFAGYYRKHIEDFLSIARPFYKFCDKDTVF</sequence>
<dbReference type="OrthoDB" id="3250101at2759"/>
<dbReference type="Gene3D" id="3.10.10.10">
    <property type="entry name" value="HIV Type 1 Reverse Transcriptase, subunit A, domain 1"/>
    <property type="match status" value="1"/>
</dbReference>
<feature type="domain" description="Reverse transcriptase" evidence="1">
    <location>
        <begin position="4"/>
        <end position="152"/>
    </location>
</feature>
<gene>
    <name evidence="2" type="ORF">O181_026086</name>
</gene>
<dbReference type="AlphaFoldDB" id="A0A9Q3H062"/>
<dbReference type="InterPro" id="IPR043128">
    <property type="entry name" value="Rev_trsase/Diguanyl_cyclase"/>
</dbReference>
<dbReference type="CDD" id="cd01647">
    <property type="entry name" value="RT_LTR"/>
    <property type="match status" value="1"/>
</dbReference>
<protein>
    <recommendedName>
        <fullName evidence="1">Reverse transcriptase domain-containing protein</fullName>
    </recommendedName>
</protein>
<dbReference type="Gene3D" id="3.30.70.270">
    <property type="match status" value="2"/>
</dbReference>
<accession>A0A9Q3H062</accession>
<comment type="caution">
    <text evidence="2">The sequence shown here is derived from an EMBL/GenBank/DDBJ whole genome shotgun (WGS) entry which is preliminary data.</text>
</comment>
<dbReference type="PANTHER" id="PTHR37984">
    <property type="entry name" value="PROTEIN CBG26694"/>
    <property type="match status" value="1"/>
</dbReference>